<dbReference type="InterPro" id="IPR039448">
    <property type="entry name" value="Beta_helix"/>
</dbReference>
<dbReference type="InterPro" id="IPR006626">
    <property type="entry name" value="PbH1"/>
</dbReference>
<feature type="domain" description="Right handed beta helix" evidence="1">
    <location>
        <begin position="366"/>
        <end position="460"/>
    </location>
</feature>
<sequence length="880" mass="98391">MAKFQVTCVLKGNLPVLSEGEFCFCIDTCELFIGTKRGNIKVSTENKFESLVRKIKDNTLGGLYNLKSSKSLIGETESANLVSGTYFLELERWSVKNDGTDADNTSKGINNALLWASQQGFIEVVLPMGIYLIDENTPIEPQSFMTLNLGGATLKIRDNGLVKYAIVRYQRNQKFSRITNGRIEGDKDTHDYTTIPHTHEWGYGIEVGNTTPIEGSNISYISIDNMEILNCTGDGIAMESTWGQIGEYDFAGTFEVGGISDVDGTSIVDTNKIRSSIKIDLHHESITKWGYFGLYGDGYGGIGSEINTELYDVLFYKADNTFVAATKRIMFFEEVNVPQGADYAKIVLHQSTVPSKDGCKITVRIPEFARNIFVERCRIHHCRRLGISVSGAKYIHIRDCEIYKMKGTAPQGAIDIEDGYRLNQYINIERNNIYDNQGYNIVVVGGRYINIIQNKLTNNSLVVGQNVEKVIINHNHLREVSCILGGEVTFTNNQMYATRITIDQGDKEALIGNCIFHNSALLIGRDKAYCIQVNQCEFFSDQDLFHSFSQLGSIIGFSIEPQTISNCVIKGSAVEGTSLTGVSPGMKNGWRLNNVSFIDTKHPQGIITNLPPGVYTGCNFENSGTVSFVTKTPQAEYEFNGCSFSWDAYNLFNVESSQRIAMLKVKNSTFRGGRWGSAFFLWDIGGRIEFINNVFEYPNSESTDSIINFWNETFISEYMLVENNIFRSNKSMIGVNANQISSSITLIFKDNIVDTVVIKLRDEHIKKDNYINGVFDPYFYSTTEPTEGFFRVGQIIKNSNPVAGGYIGWICLKEGNANNTIWEKDIVYKMGDVVNVSGKVYKCIVMRTNGVAEPSQVDSSAEWECLSELAVFKLFGRIAE</sequence>
<dbReference type="AlphaFoldDB" id="R8CV77"/>
<evidence type="ECO:0000313" key="2">
    <source>
        <dbReference type="EMBL" id="EOO15549.1"/>
    </source>
</evidence>
<dbReference type="Proteomes" id="UP000014003">
    <property type="component" value="Unassembled WGS sequence"/>
</dbReference>
<protein>
    <recommendedName>
        <fullName evidence="1">Right handed beta helix domain-containing protein</fullName>
    </recommendedName>
</protein>
<dbReference type="PATRIC" id="fig|1053205.3.peg.3802"/>
<evidence type="ECO:0000259" key="1">
    <source>
        <dbReference type="Pfam" id="PF13229"/>
    </source>
</evidence>
<dbReference type="HOGENOM" id="CLU_017771_0_0_9"/>
<dbReference type="InterPro" id="IPR011050">
    <property type="entry name" value="Pectin_lyase_fold/virulence"/>
</dbReference>
<dbReference type="Gene3D" id="2.160.20.10">
    <property type="entry name" value="Single-stranded right-handed beta-helix, Pectin lyase-like"/>
    <property type="match status" value="1"/>
</dbReference>
<proteinExistence type="predicted"/>
<organism evidence="2 3">
    <name type="scientific">Bacillus cereus HuA3-9</name>
    <dbReference type="NCBI Taxonomy" id="1053205"/>
    <lineage>
        <taxon>Bacteria</taxon>
        <taxon>Bacillati</taxon>
        <taxon>Bacillota</taxon>
        <taxon>Bacilli</taxon>
        <taxon>Bacillales</taxon>
        <taxon>Bacillaceae</taxon>
        <taxon>Bacillus</taxon>
        <taxon>Bacillus cereus group</taxon>
    </lineage>
</organism>
<gene>
    <name evidence="2" type="ORF">IGA_03770</name>
</gene>
<accession>R8CV77</accession>
<dbReference type="SUPFAM" id="SSF51126">
    <property type="entry name" value="Pectin lyase-like"/>
    <property type="match status" value="2"/>
</dbReference>
<dbReference type="RefSeq" id="WP_016096309.1">
    <property type="nucleotide sequence ID" value="NZ_KB976146.1"/>
</dbReference>
<dbReference type="InterPro" id="IPR012334">
    <property type="entry name" value="Pectin_lyas_fold"/>
</dbReference>
<dbReference type="SMART" id="SM00710">
    <property type="entry name" value="PbH1"/>
    <property type="match status" value="9"/>
</dbReference>
<comment type="caution">
    <text evidence="2">The sequence shown here is derived from an EMBL/GenBank/DDBJ whole genome shotgun (WGS) entry which is preliminary data.</text>
</comment>
<name>R8CV77_BACCE</name>
<reference evidence="2 3" key="1">
    <citation type="submission" date="2012-12" db="EMBL/GenBank/DDBJ databases">
        <title>The Genome Sequence of Bacillus cereus HuA3-9.</title>
        <authorList>
            <consortium name="The Broad Institute Genome Sequencing Platform"/>
            <consortium name="The Broad Institute Genome Sequencing Center for Infectious Disease"/>
            <person name="Feldgarden M."/>
            <person name="Van der Auwera G.A."/>
            <person name="Mahillon J."/>
            <person name="Duprez V."/>
            <person name="Timmery S."/>
            <person name="Mattelet C."/>
            <person name="Dierick K."/>
            <person name="Sun M."/>
            <person name="Yu Z."/>
            <person name="Zhu L."/>
            <person name="Hu X."/>
            <person name="Shank E.B."/>
            <person name="Swiecicka I."/>
            <person name="Hansen B.M."/>
            <person name="Andrup L."/>
            <person name="Walker B."/>
            <person name="Young S.K."/>
            <person name="Zeng Q."/>
            <person name="Gargeya S."/>
            <person name="Fitzgerald M."/>
            <person name="Haas B."/>
            <person name="Abouelleil A."/>
            <person name="Alvarado L."/>
            <person name="Arachchi H.M."/>
            <person name="Berlin A.M."/>
            <person name="Chapman S.B."/>
            <person name="Dewar J."/>
            <person name="Goldberg J."/>
            <person name="Griggs A."/>
            <person name="Gujja S."/>
            <person name="Hansen M."/>
            <person name="Howarth C."/>
            <person name="Imamovic A."/>
            <person name="Larimer J."/>
            <person name="McCowan C."/>
            <person name="Murphy C."/>
            <person name="Neiman D."/>
            <person name="Pearson M."/>
            <person name="Priest M."/>
            <person name="Roberts A."/>
            <person name="Saif S."/>
            <person name="Shea T."/>
            <person name="Sisk P."/>
            <person name="Sykes S."/>
            <person name="Wortman J."/>
            <person name="Nusbaum C."/>
            <person name="Birren B."/>
        </authorList>
    </citation>
    <scope>NUCLEOTIDE SEQUENCE [LARGE SCALE GENOMIC DNA]</scope>
    <source>
        <strain evidence="2 3">HuA3-9</strain>
    </source>
</reference>
<dbReference type="Pfam" id="PF13229">
    <property type="entry name" value="Beta_helix"/>
    <property type="match status" value="1"/>
</dbReference>
<dbReference type="EMBL" id="AHDZ01000032">
    <property type="protein sequence ID" value="EOO15549.1"/>
    <property type="molecule type" value="Genomic_DNA"/>
</dbReference>
<evidence type="ECO:0000313" key="3">
    <source>
        <dbReference type="Proteomes" id="UP000014003"/>
    </source>
</evidence>